<dbReference type="PANTHER" id="PTHR30213:SF0">
    <property type="entry name" value="UPF0761 MEMBRANE PROTEIN YIHY"/>
    <property type="match status" value="1"/>
</dbReference>
<name>A0A1W7AEU9_9STAP</name>
<evidence type="ECO:0000256" key="4">
    <source>
        <dbReference type="ARBA" id="ARBA00022989"/>
    </source>
</evidence>
<feature type="transmembrane region" description="Helical" evidence="7">
    <location>
        <begin position="236"/>
        <end position="260"/>
    </location>
</feature>
<dbReference type="EMBL" id="CP021059">
    <property type="protein sequence ID" value="ARQ07650.1"/>
    <property type="molecule type" value="Genomic_DNA"/>
</dbReference>
<feature type="transmembrane region" description="Helical" evidence="7">
    <location>
        <begin position="272"/>
        <end position="294"/>
    </location>
</feature>
<proteinExistence type="predicted"/>
<dbReference type="PANTHER" id="PTHR30213">
    <property type="entry name" value="INNER MEMBRANE PROTEIN YHJD"/>
    <property type="match status" value="1"/>
</dbReference>
<evidence type="ECO:0000313" key="8">
    <source>
        <dbReference type="EMBL" id="ARQ07650.1"/>
    </source>
</evidence>
<evidence type="ECO:0000313" key="9">
    <source>
        <dbReference type="Proteomes" id="UP000194154"/>
    </source>
</evidence>
<keyword evidence="3 7" id="KW-0812">Transmembrane</keyword>
<evidence type="ECO:0000256" key="5">
    <source>
        <dbReference type="ARBA" id="ARBA00023136"/>
    </source>
</evidence>
<reference evidence="8 9" key="1">
    <citation type="journal article" date="2017" name="Int. J. Syst. Evol. Microbiol.">
        <title>Macrococcus canis sp. nov., a skin bacterium associated with infections in dogs.</title>
        <authorList>
            <person name="Gobeli Brawand S."/>
            <person name="Cotting K."/>
            <person name="Gomez-Sanz E."/>
            <person name="Collaud A."/>
            <person name="Thomann A."/>
            <person name="Brodard I."/>
            <person name="Rodriguez-Campos S."/>
            <person name="Strauss C."/>
            <person name="Perreten V."/>
        </authorList>
    </citation>
    <scope>NUCLEOTIDE SEQUENCE [LARGE SCALE GENOMIC DNA]</scope>
    <source>
        <strain evidence="8 9">KM45013</strain>
    </source>
</reference>
<gene>
    <name evidence="8" type="ORF">MCCS_20610</name>
</gene>
<evidence type="ECO:0000256" key="2">
    <source>
        <dbReference type="ARBA" id="ARBA00022475"/>
    </source>
</evidence>
<dbReference type="Proteomes" id="UP000194154">
    <property type="component" value="Chromosome"/>
</dbReference>
<dbReference type="AlphaFoldDB" id="A0A1W7AEU9"/>
<dbReference type="KEGG" id="mcak:MCCS_20610"/>
<evidence type="ECO:0008006" key="10">
    <source>
        <dbReference type="Google" id="ProtNLM"/>
    </source>
</evidence>
<dbReference type="Pfam" id="PF03631">
    <property type="entry name" value="Virul_fac_BrkB"/>
    <property type="match status" value="1"/>
</dbReference>
<feature type="transmembrane region" description="Helical" evidence="7">
    <location>
        <begin position="154"/>
        <end position="173"/>
    </location>
</feature>
<dbReference type="STRING" id="1855823.MCCS_20610"/>
<keyword evidence="9" id="KW-1185">Reference proteome</keyword>
<keyword evidence="4 7" id="KW-1133">Transmembrane helix</keyword>
<dbReference type="OrthoDB" id="9775903at2"/>
<comment type="subcellular location">
    <subcellularLocation>
        <location evidence="1">Cell membrane</location>
        <topology evidence="1">Multi-pass membrane protein</topology>
    </subcellularLocation>
</comment>
<evidence type="ECO:0000256" key="1">
    <source>
        <dbReference type="ARBA" id="ARBA00004651"/>
    </source>
</evidence>
<dbReference type="RefSeq" id="WP_086043191.1">
    <property type="nucleotide sequence ID" value="NZ_CBCRZA010000007.1"/>
</dbReference>
<dbReference type="GO" id="GO:0005886">
    <property type="term" value="C:plasma membrane"/>
    <property type="evidence" value="ECO:0007669"/>
    <property type="project" value="UniProtKB-SubCell"/>
</dbReference>
<feature type="transmembrane region" description="Helical" evidence="7">
    <location>
        <begin position="306"/>
        <end position="333"/>
    </location>
</feature>
<feature type="compositionally biased region" description="Polar residues" evidence="6">
    <location>
        <begin position="20"/>
        <end position="44"/>
    </location>
</feature>
<evidence type="ECO:0000256" key="7">
    <source>
        <dbReference type="SAM" id="Phobius"/>
    </source>
</evidence>
<accession>A0A1W7AEU9</accession>
<dbReference type="InterPro" id="IPR017039">
    <property type="entry name" value="Virul_fac_BrkB"/>
</dbReference>
<feature type="region of interest" description="Disordered" evidence="6">
    <location>
        <begin position="1"/>
        <end position="48"/>
    </location>
</feature>
<keyword evidence="5 7" id="KW-0472">Membrane</keyword>
<evidence type="ECO:0000256" key="6">
    <source>
        <dbReference type="SAM" id="MobiDB-lite"/>
    </source>
</evidence>
<keyword evidence="2" id="KW-1003">Cell membrane</keyword>
<dbReference type="NCBIfam" id="TIGR00765">
    <property type="entry name" value="yihY_not_rbn"/>
    <property type="match status" value="1"/>
</dbReference>
<feature type="transmembrane region" description="Helical" evidence="7">
    <location>
        <begin position="94"/>
        <end position="116"/>
    </location>
</feature>
<dbReference type="PIRSF" id="PIRSF035875">
    <property type="entry name" value="RNase_BN"/>
    <property type="match status" value="1"/>
</dbReference>
<sequence>MSKDNKSNSKFLTQAAKGPESNNLEVENKNALSNEDEQYVNNQRFKSKQAKKDNETLYVSKINKPAKYKHNGNFLNKLLFRIGKDDAAGLSAQLAYYFLLSLFPMLIFLLTLVPLFKVSPDTITNMIAKNAPGDTAKMINDIISDVMNNANGGLLSFGLIAALWSASNGMTALMNAFNVSYEVEDARNPVVAKLLSVLFTIVMVLVFGVALALPVFGEQIGNYLFGQFGLESQFKWVFSLIKVVLPLIITFIVFTTLYAIAPNIKLKFKSVIPGALFATIAWIGASFLFGFYVSNFSNYSKTYGSIGGVIVLMLWLYLTGFIIIIGSQINAIIHEKKLSSNQ</sequence>
<evidence type="ECO:0000256" key="3">
    <source>
        <dbReference type="ARBA" id="ARBA00022692"/>
    </source>
</evidence>
<feature type="transmembrane region" description="Helical" evidence="7">
    <location>
        <begin position="194"/>
        <end position="216"/>
    </location>
</feature>
<organism evidence="8 9">
    <name type="scientific">Macrococcoides canis</name>
    <dbReference type="NCBI Taxonomy" id="1855823"/>
    <lineage>
        <taxon>Bacteria</taxon>
        <taxon>Bacillati</taxon>
        <taxon>Bacillota</taxon>
        <taxon>Bacilli</taxon>
        <taxon>Bacillales</taxon>
        <taxon>Staphylococcaceae</taxon>
        <taxon>Macrococcoides</taxon>
    </lineage>
</organism>
<protein>
    <recommendedName>
        <fullName evidence="10">YihY family inner membrane protein</fullName>
    </recommendedName>
</protein>
<dbReference type="GeneID" id="35296146"/>